<protein>
    <submittedName>
        <fullName evidence="8">C3H1-type domain-containing protein</fullName>
    </submittedName>
</protein>
<dbReference type="InterPro" id="IPR012337">
    <property type="entry name" value="RNaseH-like_sf"/>
</dbReference>
<feature type="zinc finger region" description="C3H1-type" evidence="5">
    <location>
        <begin position="290"/>
        <end position="313"/>
    </location>
</feature>
<evidence type="ECO:0000313" key="7">
    <source>
        <dbReference type="Proteomes" id="UP000887566"/>
    </source>
</evidence>
<evidence type="ECO:0000256" key="4">
    <source>
        <dbReference type="ARBA" id="ARBA00022833"/>
    </source>
</evidence>
<dbReference type="SUPFAM" id="SSF53098">
    <property type="entry name" value="Ribonuclease H-like"/>
    <property type="match status" value="1"/>
</dbReference>
<dbReference type="GO" id="GO:0008270">
    <property type="term" value="F:zinc ion binding"/>
    <property type="evidence" value="ECO:0007669"/>
    <property type="project" value="UniProtKB-KW"/>
</dbReference>
<dbReference type="InterPro" id="IPR000571">
    <property type="entry name" value="Znf_CCCH"/>
</dbReference>
<evidence type="ECO:0000256" key="3">
    <source>
        <dbReference type="ARBA" id="ARBA00022771"/>
    </source>
</evidence>
<keyword evidence="7" id="KW-1185">Reference proteome</keyword>
<keyword evidence="2 5" id="KW-0479">Metal-binding</keyword>
<dbReference type="PANTHER" id="PTHR15092">
    <property type="entry name" value="POLY A -SPECIFIC RIBONUCLEASE/TARGET OF EGR1, MEMBER 1"/>
    <property type="match status" value="1"/>
</dbReference>
<evidence type="ECO:0000259" key="6">
    <source>
        <dbReference type="PROSITE" id="PS50103"/>
    </source>
</evidence>
<accession>A0A914UXF7</accession>
<sequence>MDPPRNSIRSRKGRLSQIKVVEVNSDNLNVIWPHLLLSIKNATIVALDLELSGLGERARMSAKSVDDRYSAIRDAARSRAILSLGVATFRRVAVSEKKKRVRFQVQVYNILSLCDAPFVMEPGALKFLSDHQFDFNRLIQCGVSYHPADSKKTDPLRTLLQELLSSAIPLAFHNGLVDLCFLYQHLYGPLPDTLAGFVSDLTDWFAAPGLLFDSKFVADYQLHWPASYLEYLFRKCQRENGAEAMGSRAYIGIEFISSPLDQKMTDCTEFVQCSLPPKGFSRNAVELDHLCASYANHGFCHRGQSCTKSHDVDLVLDLEDQKREKVRNRRKRRFGEISMNGNGEAIPSNGDVASERKSFAIQGSHRAGIDAFMTGFSILYMNRMSLLKNGTLPDDQANRLPLSGKDIPLMIQTSSWAEKTAYHKEKWFIIEKHREKIASKANGSV</sequence>
<dbReference type="Pfam" id="PF04857">
    <property type="entry name" value="CAF1"/>
    <property type="match status" value="2"/>
</dbReference>
<proteinExistence type="inferred from homology"/>
<keyword evidence="3 5" id="KW-0863">Zinc-finger</keyword>
<dbReference type="InterPro" id="IPR036855">
    <property type="entry name" value="Znf_CCCH_sf"/>
</dbReference>
<reference evidence="8" key="1">
    <citation type="submission" date="2022-11" db="UniProtKB">
        <authorList>
            <consortium name="WormBaseParasite"/>
        </authorList>
    </citation>
    <scope>IDENTIFICATION</scope>
</reference>
<dbReference type="Gene3D" id="3.30.420.10">
    <property type="entry name" value="Ribonuclease H-like superfamily/Ribonuclease H"/>
    <property type="match status" value="1"/>
</dbReference>
<evidence type="ECO:0000256" key="2">
    <source>
        <dbReference type="ARBA" id="ARBA00022723"/>
    </source>
</evidence>
<dbReference type="WBParaSite" id="PSAMB.scaffold131size74641.g2775.t1">
    <property type="protein sequence ID" value="PSAMB.scaffold131size74641.g2775.t1"/>
    <property type="gene ID" value="PSAMB.scaffold131size74641.g2775"/>
</dbReference>
<dbReference type="InterPro" id="IPR006941">
    <property type="entry name" value="RNase_CAF1"/>
</dbReference>
<evidence type="ECO:0000256" key="1">
    <source>
        <dbReference type="ARBA" id="ARBA00008372"/>
    </source>
</evidence>
<keyword evidence="4 5" id="KW-0862">Zinc</keyword>
<dbReference type="GO" id="GO:0015030">
    <property type="term" value="C:Cajal body"/>
    <property type="evidence" value="ECO:0007669"/>
    <property type="project" value="TreeGrafter"/>
</dbReference>
<dbReference type="AlphaFoldDB" id="A0A914UXF7"/>
<dbReference type="Proteomes" id="UP000887566">
    <property type="component" value="Unplaced"/>
</dbReference>
<evidence type="ECO:0000313" key="8">
    <source>
        <dbReference type="WBParaSite" id="PSAMB.scaffold131size74641.g2775.t1"/>
    </source>
</evidence>
<comment type="similarity">
    <text evidence="1">Belongs to the CAF1 family.</text>
</comment>
<evidence type="ECO:0000256" key="5">
    <source>
        <dbReference type="PROSITE-ProRule" id="PRU00723"/>
    </source>
</evidence>
<dbReference type="PANTHER" id="PTHR15092:SF37">
    <property type="entry name" value="TARGET OF EGR1 PROTEIN 1"/>
    <property type="match status" value="1"/>
</dbReference>
<dbReference type="SUPFAM" id="SSF90229">
    <property type="entry name" value="CCCH zinc finger"/>
    <property type="match status" value="1"/>
</dbReference>
<dbReference type="GO" id="GO:0000175">
    <property type="term" value="F:3'-5'-RNA exonuclease activity"/>
    <property type="evidence" value="ECO:0007669"/>
    <property type="project" value="TreeGrafter"/>
</dbReference>
<feature type="domain" description="C3H1-type" evidence="6">
    <location>
        <begin position="290"/>
        <end position="313"/>
    </location>
</feature>
<dbReference type="InterPro" id="IPR036397">
    <property type="entry name" value="RNaseH_sf"/>
</dbReference>
<dbReference type="PROSITE" id="PS50103">
    <property type="entry name" value="ZF_C3H1"/>
    <property type="match status" value="1"/>
</dbReference>
<name>A0A914UXF7_9BILA</name>
<organism evidence="7 8">
    <name type="scientific">Plectus sambesii</name>
    <dbReference type="NCBI Taxonomy" id="2011161"/>
    <lineage>
        <taxon>Eukaryota</taxon>
        <taxon>Metazoa</taxon>
        <taxon>Ecdysozoa</taxon>
        <taxon>Nematoda</taxon>
        <taxon>Chromadorea</taxon>
        <taxon>Plectida</taxon>
        <taxon>Plectina</taxon>
        <taxon>Plectoidea</taxon>
        <taxon>Plectidae</taxon>
        <taxon>Plectus</taxon>
    </lineage>
</organism>
<dbReference type="GO" id="GO:0034472">
    <property type="term" value="P:snRNA 3'-end processing"/>
    <property type="evidence" value="ECO:0007669"/>
    <property type="project" value="TreeGrafter"/>
</dbReference>
<dbReference type="GO" id="GO:0017069">
    <property type="term" value="F:snRNA binding"/>
    <property type="evidence" value="ECO:0007669"/>
    <property type="project" value="TreeGrafter"/>
</dbReference>
<dbReference type="InterPro" id="IPR051181">
    <property type="entry name" value="CAF1_poly(A)_ribonucleases"/>
</dbReference>